<dbReference type="Pfam" id="PF04977">
    <property type="entry name" value="DivIC"/>
    <property type="match status" value="1"/>
</dbReference>
<dbReference type="PANTHER" id="PTHR40027:SF1">
    <property type="entry name" value="CELL DIVISION PROTEIN DIVIC"/>
    <property type="match status" value="1"/>
</dbReference>
<feature type="coiled-coil region" evidence="1">
    <location>
        <begin position="54"/>
        <end position="81"/>
    </location>
</feature>
<evidence type="ECO:0000256" key="2">
    <source>
        <dbReference type="SAM" id="Phobius"/>
    </source>
</evidence>
<dbReference type="InterPro" id="IPR007060">
    <property type="entry name" value="FtsL/DivIC"/>
</dbReference>
<dbReference type="EMBL" id="FUWO01000001">
    <property type="protein sequence ID" value="SJZ30828.1"/>
    <property type="molecule type" value="Genomic_DNA"/>
</dbReference>
<dbReference type="InterPro" id="IPR039076">
    <property type="entry name" value="DivIC"/>
</dbReference>
<dbReference type="PANTHER" id="PTHR40027">
    <property type="entry name" value="CELL DIVISION PROTEIN DIVIC"/>
    <property type="match status" value="1"/>
</dbReference>
<keyword evidence="2" id="KW-0472">Membrane</keyword>
<gene>
    <name evidence="3" type="ORF">SAMN02746011_00098</name>
</gene>
<protein>
    <submittedName>
        <fullName evidence="3">Septum formation initiator</fullName>
    </submittedName>
</protein>
<dbReference type="AlphaFoldDB" id="A0A1T4JL18"/>
<proteinExistence type="predicted"/>
<keyword evidence="2" id="KW-0812">Transmembrane</keyword>
<accession>A0A1T4JL18</accession>
<keyword evidence="1" id="KW-0175">Coiled coil</keyword>
<dbReference type="OrthoDB" id="2991180at2"/>
<dbReference type="GO" id="GO:0051301">
    <property type="term" value="P:cell division"/>
    <property type="evidence" value="ECO:0007669"/>
    <property type="project" value="InterPro"/>
</dbReference>
<reference evidence="4" key="1">
    <citation type="submission" date="2017-02" db="EMBL/GenBank/DDBJ databases">
        <authorList>
            <person name="Varghese N."/>
            <person name="Submissions S."/>
        </authorList>
    </citation>
    <scope>NUCLEOTIDE SEQUENCE [LARGE SCALE GENOMIC DNA]</scope>
    <source>
        <strain evidence="4">DSM 15739</strain>
    </source>
</reference>
<organism evidence="3 4">
    <name type="scientific">Globicatella sulfidifaciens DSM 15739</name>
    <dbReference type="NCBI Taxonomy" id="1121925"/>
    <lineage>
        <taxon>Bacteria</taxon>
        <taxon>Bacillati</taxon>
        <taxon>Bacillota</taxon>
        <taxon>Bacilli</taxon>
        <taxon>Lactobacillales</taxon>
        <taxon>Aerococcaceae</taxon>
        <taxon>Globicatella</taxon>
    </lineage>
</organism>
<keyword evidence="4" id="KW-1185">Reference proteome</keyword>
<evidence type="ECO:0000313" key="3">
    <source>
        <dbReference type="EMBL" id="SJZ30828.1"/>
    </source>
</evidence>
<evidence type="ECO:0000313" key="4">
    <source>
        <dbReference type="Proteomes" id="UP000189941"/>
    </source>
</evidence>
<dbReference type="STRING" id="1121925.SAMN02746011_00098"/>
<dbReference type="Proteomes" id="UP000189941">
    <property type="component" value="Unassembled WGS sequence"/>
</dbReference>
<evidence type="ECO:0000256" key="1">
    <source>
        <dbReference type="SAM" id="Coils"/>
    </source>
</evidence>
<feature type="transmembrane region" description="Helical" evidence="2">
    <location>
        <begin position="21"/>
        <end position="41"/>
    </location>
</feature>
<name>A0A1T4JL18_9LACT</name>
<dbReference type="RefSeq" id="WP_159443811.1">
    <property type="nucleotide sequence ID" value="NZ_FUWO01000001.1"/>
</dbReference>
<keyword evidence="2" id="KW-1133">Transmembrane helix</keyword>
<sequence length="119" mass="13900">MAQYNRNKSKKTIKGKYQKQFNFFFTVVCLLLIGVACFSLMNNIGKKQATLEQLTQVQAKHNQAVEKNRQAQQEYNQVQDSEYLEQVARRDYYYSKEGEIIFDLGETETVSEETTILPE</sequence>